<dbReference type="SUPFAM" id="SSF53474">
    <property type="entry name" value="alpha/beta-Hydrolases"/>
    <property type="match status" value="1"/>
</dbReference>
<dbReference type="InterPro" id="IPR050565">
    <property type="entry name" value="LYPA1-2/EST-like"/>
</dbReference>
<evidence type="ECO:0000313" key="5">
    <source>
        <dbReference type="Proteomes" id="UP000051015"/>
    </source>
</evidence>
<dbReference type="GO" id="GO:0016787">
    <property type="term" value="F:hydrolase activity"/>
    <property type="evidence" value="ECO:0007669"/>
    <property type="project" value="UniProtKB-KW"/>
</dbReference>
<name>A0A0R2D4E6_9LACO</name>
<dbReference type="STRING" id="1423725.FC19_GL000308"/>
<dbReference type="InterPro" id="IPR029058">
    <property type="entry name" value="AB_hydrolase_fold"/>
</dbReference>
<gene>
    <name evidence="4" type="ORF">FC19_GL000308</name>
</gene>
<dbReference type="PATRIC" id="fig|1423725.3.peg.316"/>
<keyword evidence="2" id="KW-0378">Hydrolase</keyword>
<dbReference type="AlphaFoldDB" id="A0A0R2D4E6"/>
<comment type="caution">
    <text evidence="4">The sequence shown here is derived from an EMBL/GenBank/DDBJ whole genome shotgun (WGS) entry which is preliminary data.</text>
</comment>
<protein>
    <submittedName>
        <fullName evidence="4">Phospholipase carboxylesterase</fullName>
    </submittedName>
</protein>
<reference evidence="4 5" key="1">
    <citation type="journal article" date="2015" name="Genome Announc.">
        <title>Expanding the biotechnology potential of lactobacilli through comparative genomics of 213 strains and associated genera.</title>
        <authorList>
            <person name="Sun Z."/>
            <person name="Harris H.M."/>
            <person name="McCann A."/>
            <person name="Guo C."/>
            <person name="Argimon S."/>
            <person name="Zhang W."/>
            <person name="Yang X."/>
            <person name="Jeffery I.B."/>
            <person name="Cooney J.C."/>
            <person name="Kagawa T.F."/>
            <person name="Liu W."/>
            <person name="Song Y."/>
            <person name="Salvetti E."/>
            <person name="Wrobel A."/>
            <person name="Rasinkangas P."/>
            <person name="Parkhill J."/>
            <person name="Rea M.C."/>
            <person name="O'Sullivan O."/>
            <person name="Ritari J."/>
            <person name="Douillard F.P."/>
            <person name="Paul Ross R."/>
            <person name="Yang R."/>
            <person name="Briner A.E."/>
            <person name="Felis G.E."/>
            <person name="de Vos W.M."/>
            <person name="Barrangou R."/>
            <person name="Klaenhammer T.R."/>
            <person name="Caufield P.W."/>
            <person name="Cui Y."/>
            <person name="Zhang H."/>
            <person name="O'Toole P.W."/>
        </authorList>
    </citation>
    <scope>NUCLEOTIDE SEQUENCE [LARGE SCALE GENOMIC DNA]</scope>
    <source>
        <strain evidence="4 5">DSM 21051</strain>
    </source>
</reference>
<dbReference type="Gene3D" id="3.40.50.1820">
    <property type="entry name" value="alpha/beta hydrolase"/>
    <property type="match status" value="1"/>
</dbReference>
<comment type="similarity">
    <text evidence="1">Belongs to the AB hydrolase superfamily. AB hydrolase 2 family.</text>
</comment>
<evidence type="ECO:0000256" key="2">
    <source>
        <dbReference type="ARBA" id="ARBA00022801"/>
    </source>
</evidence>
<dbReference type="OrthoDB" id="9795555at2"/>
<evidence type="ECO:0000313" key="4">
    <source>
        <dbReference type="EMBL" id="KRM96788.1"/>
    </source>
</evidence>
<feature type="domain" description="Phospholipase/carboxylesterase/thioesterase" evidence="3">
    <location>
        <begin position="16"/>
        <end position="205"/>
    </location>
</feature>
<dbReference type="EMBL" id="AYZD01000011">
    <property type="protein sequence ID" value="KRM96788.1"/>
    <property type="molecule type" value="Genomic_DNA"/>
</dbReference>
<accession>A0A0R2D4E6</accession>
<proteinExistence type="inferred from homology"/>
<dbReference type="Pfam" id="PF02230">
    <property type="entry name" value="Abhydrolase_2"/>
    <property type="match status" value="1"/>
</dbReference>
<evidence type="ECO:0000259" key="3">
    <source>
        <dbReference type="Pfam" id="PF02230"/>
    </source>
</evidence>
<dbReference type="InterPro" id="IPR003140">
    <property type="entry name" value="PLipase/COase/thioEstase"/>
</dbReference>
<sequence>MKYQYELLYPKAKVTSKTPVVITMHGMGSNFYDLRPLLEFFDIPVIQLHLQGDILFSNGFAFFDPDFSQQTEDEVIGPVITAVYREINAILGEQGLEAQPKLVLGFSQGAILTASLSVVYPRWMSGGIILSGRLPTFIEKTISDNNSEKRPPIFISQGKKDPLFAPQIGQNLAKFMQEHGYDVTYREYLIGHGVHPKAISDLRDWTKGKVW</sequence>
<dbReference type="PANTHER" id="PTHR10655">
    <property type="entry name" value="LYSOPHOSPHOLIPASE-RELATED"/>
    <property type="match status" value="1"/>
</dbReference>
<organism evidence="4 5">
    <name type="scientific">Liquorilactobacillus aquaticus DSM 21051</name>
    <dbReference type="NCBI Taxonomy" id="1423725"/>
    <lineage>
        <taxon>Bacteria</taxon>
        <taxon>Bacillati</taxon>
        <taxon>Bacillota</taxon>
        <taxon>Bacilli</taxon>
        <taxon>Lactobacillales</taxon>
        <taxon>Lactobacillaceae</taxon>
        <taxon>Liquorilactobacillus</taxon>
    </lineage>
</organism>
<dbReference type="PANTHER" id="PTHR10655:SF17">
    <property type="entry name" value="LYSOPHOSPHOLIPASE-LIKE PROTEIN 1"/>
    <property type="match status" value="1"/>
</dbReference>
<evidence type="ECO:0000256" key="1">
    <source>
        <dbReference type="ARBA" id="ARBA00006499"/>
    </source>
</evidence>
<dbReference type="RefSeq" id="WP_057875375.1">
    <property type="nucleotide sequence ID" value="NZ_AYZD01000011.1"/>
</dbReference>
<dbReference type="Proteomes" id="UP000051015">
    <property type="component" value="Unassembled WGS sequence"/>
</dbReference>
<keyword evidence="5" id="KW-1185">Reference proteome</keyword>